<dbReference type="PANTHER" id="PTHR43265">
    <property type="entry name" value="ESTERASE ESTD"/>
    <property type="match status" value="1"/>
</dbReference>
<evidence type="ECO:0000313" key="1">
    <source>
        <dbReference type="EMBL" id="HIU29415.1"/>
    </source>
</evidence>
<dbReference type="InterPro" id="IPR029058">
    <property type="entry name" value="AB_hydrolase_fold"/>
</dbReference>
<protein>
    <submittedName>
        <fullName evidence="1">Uncharacterized protein</fullName>
    </submittedName>
</protein>
<reference evidence="1" key="1">
    <citation type="submission" date="2020-10" db="EMBL/GenBank/DDBJ databases">
        <authorList>
            <person name="Gilroy R."/>
        </authorList>
    </citation>
    <scope>NUCLEOTIDE SEQUENCE</scope>
    <source>
        <strain evidence="1">CHK195-4489</strain>
    </source>
</reference>
<name>A0A9D1I9G1_9CLOT</name>
<proteinExistence type="predicted"/>
<comment type="caution">
    <text evidence="1">The sequence shown here is derived from an EMBL/GenBank/DDBJ whole genome shotgun (WGS) entry which is preliminary data.</text>
</comment>
<sequence length="350" mass="40334">MTERILSLRAADGYGILLKLSEPEKKGRKAVVFVNGSGPNTYDNKRQLPDGTLFSYFDLFASQFTNRKIAFCRYSTRGVFPGEQPPLFAEINEKEYQTYLPHTSVSDIEAIVLYLNRIGYDKIFLLGWSEGSILAPLVVRNEAVKIDALLLAGYCNENLKKILTWQLTGNASLIFYRRLFDYHRRGYISREDFEEDRFHVRDQLFGGHSFAEIDLDHDGILTEKDFAPASIEHLNAMLRAIESNDDEWLKNNHSVRLTSAWFKEHFSLKPNKKILPRLNLPIHIFSGEYDMMTPSFYADDIESEFAKRGKTNLTVHRFQNHDHDLNYMHYIVYGKISEGIMAILNTAAAL</sequence>
<dbReference type="InterPro" id="IPR018247">
    <property type="entry name" value="EF_Hand_1_Ca_BS"/>
</dbReference>
<dbReference type="EMBL" id="DVMM01000077">
    <property type="protein sequence ID" value="HIU29415.1"/>
    <property type="molecule type" value="Genomic_DNA"/>
</dbReference>
<dbReference type="Gene3D" id="3.40.50.1820">
    <property type="entry name" value="alpha/beta hydrolase"/>
    <property type="match status" value="1"/>
</dbReference>
<organism evidence="1 2">
    <name type="scientific">Candidatus Egerieisoma faecipullorum</name>
    <dbReference type="NCBI Taxonomy" id="2840963"/>
    <lineage>
        <taxon>Bacteria</taxon>
        <taxon>Bacillati</taxon>
        <taxon>Bacillota</taxon>
        <taxon>Clostridia</taxon>
        <taxon>Eubacteriales</taxon>
        <taxon>Clostridiaceae</taxon>
        <taxon>Clostridiaceae incertae sedis</taxon>
        <taxon>Candidatus Egerieisoma</taxon>
    </lineage>
</organism>
<dbReference type="GO" id="GO:0052689">
    <property type="term" value="F:carboxylic ester hydrolase activity"/>
    <property type="evidence" value="ECO:0007669"/>
    <property type="project" value="TreeGrafter"/>
</dbReference>
<dbReference type="SUPFAM" id="SSF53474">
    <property type="entry name" value="alpha/beta-Hydrolases"/>
    <property type="match status" value="1"/>
</dbReference>
<evidence type="ECO:0000313" key="2">
    <source>
        <dbReference type="Proteomes" id="UP000824089"/>
    </source>
</evidence>
<dbReference type="InterPro" id="IPR053145">
    <property type="entry name" value="AB_hydrolase_Est10"/>
</dbReference>
<dbReference type="PANTHER" id="PTHR43265:SF1">
    <property type="entry name" value="ESTERASE ESTD"/>
    <property type="match status" value="1"/>
</dbReference>
<dbReference type="Proteomes" id="UP000824089">
    <property type="component" value="Unassembled WGS sequence"/>
</dbReference>
<dbReference type="AlphaFoldDB" id="A0A9D1I9G1"/>
<accession>A0A9D1I9G1</accession>
<dbReference type="PROSITE" id="PS00018">
    <property type="entry name" value="EF_HAND_1"/>
    <property type="match status" value="1"/>
</dbReference>
<gene>
    <name evidence="1" type="ORF">IAD50_03860</name>
</gene>
<reference evidence="1" key="2">
    <citation type="journal article" date="2021" name="PeerJ">
        <title>Extensive microbial diversity within the chicken gut microbiome revealed by metagenomics and culture.</title>
        <authorList>
            <person name="Gilroy R."/>
            <person name="Ravi A."/>
            <person name="Getino M."/>
            <person name="Pursley I."/>
            <person name="Horton D.L."/>
            <person name="Alikhan N.F."/>
            <person name="Baker D."/>
            <person name="Gharbi K."/>
            <person name="Hall N."/>
            <person name="Watson M."/>
            <person name="Adriaenssens E.M."/>
            <person name="Foster-Nyarko E."/>
            <person name="Jarju S."/>
            <person name="Secka A."/>
            <person name="Antonio M."/>
            <person name="Oren A."/>
            <person name="Chaudhuri R.R."/>
            <person name="La Ragione R."/>
            <person name="Hildebrand F."/>
            <person name="Pallen M.J."/>
        </authorList>
    </citation>
    <scope>NUCLEOTIDE SEQUENCE</scope>
    <source>
        <strain evidence="1">CHK195-4489</strain>
    </source>
</reference>